<evidence type="ECO:0000313" key="2">
    <source>
        <dbReference type="EMBL" id="CAF4894428.1"/>
    </source>
</evidence>
<evidence type="ECO:0000313" key="3">
    <source>
        <dbReference type="Proteomes" id="UP000681720"/>
    </source>
</evidence>
<accession>A0A8S3CA89</accession>
<organism evidence="2 3">
    <name type="scientific">Rotaria magnacalcarata</name>
    <dbReference type="NCBI Taxonomy" id="392030"/>
    <lineage>
        <taxon>Eukaryota</taxon>
        <taxon>Metazoa</taxon>
        <taxon>Spiralia</taxon>
        <taxon>Gnathifera</taxon>
        <taxon>Rotifera</taxon>
        <taxon>Eurotatoria</taxon>
        <taxon>Bdelloidea</taxon>
        <taxon>Philodinida</taxon>
        <taxon>Philodinidae</taxon>
        <taxon>Rotaria</taxon>
    </lineage>
</organism>
<dbReference type="EMBL" id="CAJOBJ010174198">
    <property type="protein sequence ID" value="CAF4894428.1"/>
    <property type="molecule type" value="Genomic_DNA"/>
</dbReference>
<feature type="region of interest" description="Disordered" evidence="1">
    <location>
        <begin position="62"/>
        <end position="81"/>
    </location>
</feature>
<feature type="non-terminal residue" evidence="2">
    <location>
        <position position="81"/>
    </location>
</feature>
<feature type="non-terminal residue" evidence="2">
    <location>
        <position position="1"/>
    </location>
</feature>
<comment type="caution">
    <text evidence="2">The sequence shown here is derived from an EMBL/GenBank/DDBJ whole genome shotgun (WGS) entry which is preliminary data.</text>
</comment>
<sequence>NKNSSPMIAFDACMIFRIVYVNRGPMSIIKLKTAGDAGKKFALDYLENHPNETIQSLVDELLKPLKPPTPPPTPPPPPPPR</sequence>
<evidence type="ECO:0000256" key="1">
    <source>
        <dbReference type="SAM" id="MobiDB-lite"/>
    </source>
</evidence>
<gene>
    <name evidence="2" type="ORF">GIL414_LOCUS51506</name>
</gene>
<feature type="compositionally biased region" description="Pro residues" evidence="1">
    <location>
        <begin position="65"/>
        <end position="81"/>
    </location>
</feature>
<proteinExistence type="predicted"/>
<protein>
    <submittedName>
        <fullName evidence="2">Uncharacterized protein</fullName>
    </submittedName>
</protein>
<dbReference type="AlphaFoldDB" id="A0A8S3CA89"/>
<name>A0A8S3CA89_9BILA</name>
<reference evidence="2" key="1">
    <citation type="submission" date="2021-02" db="EMBL/GenBank/DDBJ databases">
        <authorList>
            <person name="Nowell W R."/>
        </authorList>
    </citation>
    <scope>NUCLEOTIDE SEQUENCE</scope>
</reference>
<dbReference type="Proteomes" id="UP000681720">
    <property type="component" value="Unassembled WGS sequence"/>
</dbReference>